<evidence type="ECO:0000256" key="1">
    <source>
        <dbReference type="SAM" id="MobiDB-lite"/>
    </source>
</evidence>
<feature type="region of interest" description="Disordered" evidence="1">
    <location>
        <begin position="1"/>
        <end position="22"/>
    </location>
</feature>
<sequence>MRNASPNKKGPATTGPFSKIQPGSSVPQANAFFLPYFGKPLAILRFYDRQFHRITNMFFGKIPAFHGGCRILARTTDLPTRLLDAHFQCSLALGLRQIQILESHLRSSSIRLKFRSRGRCRHAQWKNSYKHGQEFHGKVSQRYLFPDRVPDIGTNHHLCLRSLLFTPAPKASLPAFDRRPSRSANDAPVDQMQSSPDERQFYVKKTSFP</sequence>
<dbReference type="Proteomes" id="UP000028411">
    <property type="component" value="Unassembled WGS sequence"/>
</dbReference>
<feature type="region of interest" description="Disordered" evidence="1">
    <location>
        <begin position="174"/>
        <end position="209"/>
    </location>
</feature>
<proteinExistence type="predicted"/>
<organism evidence="2 3">
    <name type="scientific">Sphingobium chlorophenolicum</name>
    <dbReference type="NCBI Taxonomy" id="46429"/>
    <lineage>
        <taxon>Bacteria</taxon>
        <taxon>Pseudomonadati</taxon>
        <taxon>Pseudomonadota</taxon>
        <taxon>Alphaproteobacteria</taxon>
        <taxon>Sphingomonadales</taxon>
        <taxon>Sphingomonadaceae</taxon>
        <taxon>Sphingobium</taxon>
    </lineage>
</organism>
<dbReference type="EMBL" id="JFHR01000079">
    <property type="protein sequence ID" value="KEQ51535.1"/>
    <property type="molecule type" value="Genomic_DNA"/>
</dbReference>
<name>A0A081R8L2_SPHCR</name>
<comment type="caution">
    <text evidence="2">The sequence shown here is derived from an EMBL/GenBank/DDBJ whole genome shotgun (WGS) entry which is preliminary data.</text>
</comment>
<accession>A0A081R8L2</accession>
<reference evidence="2 3" key="1">
    <citation type="submission" date="2014-02" db="EMBL/GenBank/DDBJ databases">
        <title>Whole genome sequence of Sphingobium chlorophenolicum NBRC 16172.</title>
        <authorList>
            <person name="Gan H.M."/>
            <person name="Gan H.Y."/>
            <person name="Chew T.H."/>
            <person name="Savka M.A."/>
        </authorList>
    </citation>
    <scope>NUCLEOTIDE SEQUENCE [LARGE SCALE GENOMIC DNA]</scope>
    <source>
        <strain evidence="2 3">NBRC 16172</strain>
    </source>
</reference>
<evidence type="ECO:0000313" key="3">
    <source>
        <dbReference type="Proteomes" id="UP000028411"/>
    </source>
</evidence>
<dbReference type="AlphaFoldDB" id="A0A081R8L2"/>
<gene>
    <name evidence="2" type="ORF">BV95_04208</name>
</gene>
<evidence type="ECO:0000313" key="2">
    <source>
        <dbReference type="EMBL" id="KEQ51535.1"/>
    </source>
</evidence>
<protein>
    <submittedName>
        <fullName evidence="2">Uncharacterized protein</fullName>
    </submittedName>
</protein>